<comment type="caution">
    <text evidence="2">The sequence shown here is derived from an EMBL/GenBank/DDBJ whole genome shotgun (WGS) entry which is preliminary data.</text>
</comment>
<feature type="region of interest" description="Disordered" evidence="1">
    <location>
        <begin position="1"/>
        <end position="74"/>
    </location>
</feature>
<feature type="compositionally biased region" description="Polar residues" evidence="1">
    <location>
        <begin position="37"/>
        <end position="49"/>
    </location>
</feature>
<dbReference type="AlphaFoldDB" id="A0AAN8LYH7"/>
<sequence>MDEKQPLRLSWGSNGTQVKNVPANKARGEQSGLGASVGTQPSLALNPSSRRPEAGDQAAIHPQRQKLKKERSKPRKIKRGVYLMPLKHHKAYTSGSQRRCRPLLLSEVRKRHEPKPTKPTLPTKPTIRPLLMHGLRVNEYRAIYNTVVEPFASTASTLSSYSHPQGINLKERLWRTLDRPKLEEVVHKDSRVEVIETFISVF</sequence>
<feature type="compositionally biased region" description="Basic residues" evidence="1">
    <location>
        <begin position="63"/>
        <end position="74"/>
    </location>
</feature>
<evidence type="ECO:0000313" key="3">
    <source>
        <dbReference type="Proteomes" id="UP001356427"/>
    </source>
</evidence>
<keyword evidence="3" id="KW-1185">Reference proteome</keyword>
<dbReference type="EMBL" id="JAGTTL010000007">
    <property type="protein sequence ID" value="KAK6319898.1"/>
    <property type="molecule type" value="Genomic_DNA"/>
</dbReference>
<dbReference type="Proteomes" id="UP001356427">
    <property type="component" value="Unassembled WGS sequence"/>
</dbReference>
<proteinExistence type="predicted"/>
<gene>
    <name evidence="2" type="ORF">J4Q44_G00090050</name>
</gene>
<evidence type="ECO:0000256" key="1">
    <source>
        <dbReference type="SAM" id="MobiDB-lite"/>
    </source>
</evidence>
<evidence type="ECO:0000313" key="2">
    <source>
        <dbReference type="EMBL" id="KAK6319898.1"/>
    </source>
</evidence>
<dbReference type="Pfam" id="PF15578">
    <property type="entry name" value="DUF4662"/>
    <property type="match status" value="1"/>
</dbReference>
<reference evidence="2 3" key="1">
    <citation type="submission" date="2021-04" db="EMBL/GenBank/DDBJ databases">
        <authorList>
            <person name="De Guttry C."/>
            <person name="Zahm M."/>
            <person name="Klopp C."/>
            <person name="Cabau C."/>
            <person name="Louis A."/>
            <person name="Berthelot C."/>
            <person name="Parey E."/>
            <person name="Roest Crollius H."/>
            <person name="Montfort J."/>
            <person name="Robinson-Rechavi M."/>
            <person name="Bucao C."/>
            <person name="Bouchez O."/>
            <person name="Gislard M."/>
            <person name="Lluch J."/>
            <person name="Milhes M."/>
            <person name="Lampietro C."/>
            <person name="Lopez Roques C."/>
            <person name="Donnadieu C."/>
            <person name="Braasch I."/>
            <person name="Desvignes T."/>
            <person name="Postlethwait J."/>
            <person name="Bobe J."/>
            <person name="Wedekind C."/>
            <person name="Guiguen Y."/>
        </authorList>
    </citation>
    <scope>NUCLEOTIDE SEQUENCE [LARGE SCALE GENOMIC DNA]</scope>
    <source>
        <strain evidence="2">Cs_M1</strain>
        <tissue evidence="2">Blood</tissue>
    </source>
</reference>
<dbReference type="InterPro" id="IPR028970">
    <property type="entry name" value="DUF4662"/>
</dbReference>
<protein>
    <submittedName>
        <fullName evidence="2">Uncharacterized protein</fullName>
    </submittedName>
</protein>
<organism evidence="2 3">
    <name type="scientific">Coregonus suidteri</name>
    <dbReference type="NCBI Taxonomy" id="861788"/>
    <lineage>
        <taxon>Eukaryota</taxon>
        <taxon>Metazoa</taxon>
        <taxon>Chordata</taxon>
        <taxon>Craniata</taxon>
        <taxon>Vertebrata</taxon>
        <taxon>Euteleostomi</taxon>
        <taxon>Actinopterygii</taxon>
        <taxon>Neopterygii</taxon>
        <taxon>Teleostei</taxon>
        <taxon>Protacanthopterygii</taxon>
        <taxon>Salmoniformes</taxon>
        <taxon>Salmonidae</taxon>
        <taxon>Coregoninae</taxon>
        <taxon>Coregonus</taxon>
    </lineage>
</organism>
<accession>A0AAN8LYH7</accession>
<name>A0AAN8LYH7_9TELE</name>